<evidence type="ECO:0000256" key="1">
    <source>
        <dbReference type="ARBA" id="ARBA00001946"/>
    </source>
</evidence>
<dbReference type="InterPro" id="IPR029787">
    <property type="entry name" value="Nucleotide_cyclase"/>
</dbReference>
<dbReference type="SMART" id="SM00267">
    <property type="entry name" value="GGDEF"/>
    <property type="match status" value="1"/>
</dbReference>
<name>A0A222FLY4_9GAMM</name>
<dbReference type="PROSITE" id="PS50887">
    <property type="entry name" value="GGDEF"/>
    <property type="match status" value="1"/>
</dbReference>
<sequence length="499" mass="56763">MIAVLNKQTRINVLYSMLTVATVLGLIGSLVLSWFWNMQSLENEFESEANVISQYVREKMAQNETLLVGLYTYFKDKPNLEIQSARHYASIMASRFSHVHMFQAAQFVSQEDWGYYSALMDSQGEEPTLLQLVDGEGLVRRTELQGEQSIPVIMVEPTFLASQLGLDLSTIDFIANHFPEQLSEQIVLTEPFLLLDDEPVMVMMQTVLQQQRPQFLSILVVKVSDLLPTVNDDWNLSVNLNAVVGEQRFGVVGQSAAYGSGSHVLKWLPPLQLSREIPFRDYALELNFDRQVIWSDIKWGWFVVVALALIVLPTLYRQMFTIHSRFEALEEAQRQQLYQKANYDTLTGLPNRYHFEEYANRLLSTAERTKASVALLFLDLNGFKAINDQLGHDTGDYVLEQVGNQLLEDLRRGDMAARIGGDEFVVIIDPVASIEQLLVIIERLRATVDAVNGSRIEPLSVSASIGFAYTDAHGYELEELMRIADNAMYEEKRRHKSKH</sequence>
<organism evidence="4 5">
    <name type="scientific">Bacterioplanes sanyensis</name>
    <dbReference type="NCBI Taxonomy" id="1249553"/>
    <lineage>
        <taxon>Bacteria</taxon>
        <taxon>Pseudomonadati</taxon>
        <taxon>Pseudomonadota</taxon>
        <taxon>Gammaproteobacteria</taxon>
        <taxon>Oceanospirillales</taxon>
        <taxon>Oceanospirillaceae</taxon>
        <taxon>Bacterioplanes</taxon>
    </lineage>
</organism>
<dbReference type="FunFam" id="3.30.70.270:FF:000001">
    <property type="entry name" value="Diguanylate cyclase domain protein"/>
    <property type="match status" value="1"/>
</dbReference>
<keyword evidence="5" id="KW-1185">Reference proteome</keyword>
<dbReference type="Pfam" id="PF00990">
    <property type="entry name" value="GGDEF"/>
    <property type="match status" value="1"/>
</dbReference>
<feature type="transmembrane region" description="Helical" evidence="2">
    <location>
        <begin position="12"/>
        <end position="36"/>
    </location>
</feature>
<accession>A0A222FLY4</accession>
<dbReference type="OrthoDB" id="9812260at2"/>
<dbReference type="CDD" id="cd01949">
    <property type="entry name" value="GGDEF"/>
    <property type="match status" value="1"/>
</dbReference>
<protein>
    <recommendedName>
        <fullName evidence="3">GGDEF domain-containing protein</fullName>
    </recommendedName>
</protein>
<keyword evidence="2" id="KW-1133">Transmembrane helix</keyword>
<dbReference type="InterPro" id="IPR000160">
    <property type="entry name" value="GGDEF_dom"/>
</dbReference>
<keyword evidence="2" id="KW-0472">Membrane</keyword>
<dbReference type="PANTHER" id="PTHR46663:SF2">
    <property type="entry name" value="GGDEF DOMAIN-CONTAINING PROTEIN"/>
    <property type="match status" value="1"/>
</dbReference>
<dbReference type="KEGG" id="bsan:CHH28_14415"/>
<dbReference type="PANTHER" id="PTHR46663">
    <property type="entry name" value="DIGUANYLATE CYCLASE DGCT-RELATED"/>
    <property type="match status" value="1"/>
</dbReference>
<dbReference type="AlphaFoldDB" id="A0A222FLY4"/>
<evidence type="ECO:0000256" key="2">
    <source>
        <dbReference type="SAM" id="Phobius"/>
    </source>
</evidence>
<dbReference type="EMBL" id="CP022530">
    <property type="protein sequence ID" value="ASP39790.1"/>
    <property type="molecule type" value="Genomic_DNA"/>
</dbReference>
<evidence type="ECO:0000313" key="4">
    <source>
        <dbReference type="EMBL" id="ASP39790.1"/>
    </source>
</evidence>
<dbReference type="RefSeq" id="WP_094060964.1">
    <property type="nucleotide sequence ID" value="NZ_CP022530.1"/>
</dbReference>
<proteinExistence type="predicted"/>
<gene>
    <name evidence="4" type="ORF">CHH28_14415</name>
</gene>
<evidence type="ECO:0000313" key="5">
    <source>
        <dbReference type="Proteomes" id="UP000202440"/>
    </source>
</evidence>
<comment type="cofactor">
    <cofactor evidence="1">
        <name>Mg(2+)</name>
        <dbReference type="ChEBI" id="CHEBI:18420"/>
    </cofactor>
</comment>
<keyword evidence="2" id="KW-0812">Transmembrane</keyword>
<dbReference type="Proteomes" id="UP000202440">
    <property type="component" value="Chromosome"/>
</dbReference>
<dbReference type="SUPFAM" id="SSF55073">
    <property type="entry name" value="Nucleotide cyclase"/>
    <property type="match status" value="1"/>
</dbReference>
<dbReference type="NCBIfam" id="TIGR00254">
    <property type="entry name" value="GGDEF"/>
    <property type="match status" value="1"/>
</dbReference>
<reference evidence="4 5" key="1">
    <citation type="submission" date="2017-07" db="EMBL/GenBank/DDBJ databases">
        <title>Annotated genome sequence of Bacterioplanes sanyensis isolated from Red Sea.</title>
        <authorList>
            <person name="Rehman Z.U."/>
        </authorList>
    </citation>
    <scope>NUCLEOTIDE SEQUENCE [LARGE SCALE GENOMIC DNA]</scope>
    <source>
        <strain evidence="4 5">NV9</strain>
    </source>
</reference>
<feature type="domain" description="GGDEF" evidence="3">
    <location>
        <begin position="371"/>
        <end position="499"/>
    </location>
</feature>
<dbReference type="Gene3D" id="3.30.70.270">
    <property type="match status" value="1"/>
</dbReference>
<dbReference type="GO" id="GO:0003824">
    <property type="term" value="F:catalytic activity"/>
    <property type="evidence" value="ECO:0007669"/>
    <property type="project" value="UniProtKB-ARBA"/>
</dbReference>
<dbReference type="InterPro" id="IPR043128">
    <property type="entry name" value="Rev_trsase/Diguanyl_cyclase"/>
</dbReference>
<feature type="transmembrane region" description="Helical" evidence="2">
    <location>
        <begin position="299"/>
        <end position="316"/>
    </location>
</feature>
<dbReference type="InterPro" id="IPR052163">
    <property type="entry name" value="DGC-Regulatory_Protein"/>
</dbReference>
<evidence type="ECO:0000259" key="3">
    <source>
        <dbReference type="PROSITE" id="PS50887"/>
    </source>
</evidence>